<dbReference type="RefSeq" id="WP_377715391.1">
    <property type="nucleotide sequence ID" value="NZ_JBHTJM010000008.1"/>
</dbReference>
<sequence>MKTNWNKHIDELSKQMLPPSATLQWVLNYFEKTEQKADYAIDLGCGSGVDTFAMLSAGLQVLAIDKEISAIKHIKQKIEQTPFKTQLELLDKSFEEVKLPNCKLLNASFSLPFCKPTHFKGFWSEIVSAIKPNGWFSGHFFGKEDGWYPNNEITFLSTAEIRALFSDFEIKVFEEVNKVGKTINNKEKQWHVYHVVAQKKETK</sequence>
<evidence type="ECO:0000313" key="3">
    <source>
        <dbReference type="Proteomes" id="UP001596997"/>
    </source>
</evidence>
<dbReference type="SUPFAM" id="SSF53335">
    <property type="entry name" value="S-adenosyl-L-methionine-dependent methyltransferases"/>
    <property type="match status" value="1"/>
</dbReference>
<dbReference type="Pfam" id="PF13649">
    <property type="entry name" value="Methyltransf_25"/>
    <property type="match status" value="1"/>
</dbReference>
<dbReference type="InterPro" id="IPR029063">
    <property type="entry name" value="SAM-dependent_MTases_sf"/>
</dbReference>
<dbReference type="GO" id="GO:0102208">
    <property type="term" value="F:2-polyprenyl-6-hydroxyphenol methylase activity"/>
    <property type="evidence" value="ECO:0007669"/>
    <property type="project" value="UniProtKB-EC"/>
</dbReference>
<evidence type="ECO:0000313" key="2">
    <source>
        <dbReference type="EMBL" id="MFD0964052.1"/>
    </source>
</evidence>
<reference evidence="3" key="1">
    <citation type="journal article" date="2019" name="Int. J. Syst. Evol. Microbiol.">
        <title>The Global Catalogue of Microorganisms (GCM) 10K type strain sequencing project: providing services to taxonomists for standard genome sequencing and annotation.</title>
        <authorList>
            <consortium name="The Broad Institute Genomics Platform"/>
            <consortium name="The Broad Institute Genome Sequencing Center for Infectious Disease"/>
            <person name="Wu L."/>
            <person name="Ma J."/>
        </authorList>
    </citation>
    <scope>NUCLEOTIDE SEQUENCE [LARGE SCALE GENOMIC DNA]</scope>
    <source>
        <strain evidence="3">CCUG 62114</strain>
    </source>
</reference>
<evidence type="ECO:0000259" key="1">
    <source>
        <dbReference type="Pfam" id="PF13649"/>
    </source>
</evidence>
<dbReference type="InterPro" id="IPR041698">
    <property type="entry name" value="Methyltransf_25"/>
</dbReference>
<dbReference type="Gene3D" id="3.40.50.150">
    <property type="entry name" value="Vaccinia Virus protein VP39"/>
    <property type="match status" value="1"/>
</dbReference>
<keyword evidence="3" id="KW-1185">Reference proteome</keyword>
<feature type="domain" description="Methyltransferase" evidence="1">
    <location>
        <begin position="41"/>
        <end position="134"/>
    </location>
</feature>
<dbReference type="EC" id="2.1.1.64" evidence="2"/>
<name>A0ABW3I3J7_9FLAO</name>
<dbReference type="CDD" id="cd02440">
    <property type="entry name" value="AdoMet_MTases"/>
    <property type="match status" value="1"/>
</dbReference>
<dbReference type="EC" id="2.1.1.222" evidence="2"/>
<accession>A0ABW3I3J7</accession>
<dbReference type="Proteomes" id="UP001596997">
    <property type="component" value="Unassembled WGS sequence"/>
</dbReference>
<keyword evidence="2" id="KW-0808">Transferase</keyword>
<organism evidence="2 3">
    <name type="scientific">Pseudofulvibacter geojedonensis</name>
    <dbReference type="NCBI Taxonomy" id="1123758"/>
    <lineage>
        <taxon>Bacteria</taxon>
        <taxon>Pseudomonadati</taxon>
        <taxon>Bacteroidota</taxon>
        <taxon>Flavobacteriia</taxon>
        <taxon>Flavobacteriales</taxon>
        <taxon>Flavobacteriaceae</taxon>
        <taxon>Pseudofulvibacter</taxon>
    </lineage>
</organism>
<dbReference type="EMBL" id="JBHTJM010000008">
    <property type="protein sequence ID" value="MFD0964052.1"/>
    <property type="molecule type" value="Genomic_DNA"/>
</dbReference>
<comment type="caution">
    <text evidence="2">The sequence shown here is derived from an EMBL/GenBank/DDBJ whole genome shotgun (WGS) entry which is preliminary data.</text>
</comment>
<protein>
    <submittedName>
        <fullName evidence="2">Class I SAM-dependent methyltransferase</fullName>
        <ecNumber evidence="2">2.1.1.222</ecNumber>
        <ecNumber evidence="2">2.1.1.64</ecNumber>
    </submittedName>
</protein>
<dbReference type="GO" id="GO:0032259">
    <property type="term" value="P:methylation"/>
    <property type="evidence" value="ECO:0007669"/>
    <property type="project" value="UniProtKB-KW"/>
</dbReference>
<proteinExistence type="predicted"/>
<keyword evidence="2" id="KW-0489">Methyltransferase</keyword>
<gene>
    <name evidence="2" type="ORF">ACFQ1O_08565</name>
</gene>
<dbReference type="GO" id="GO:0061542">
    <property type="term" value="F:3-demethylubiquinol 3-O-methyltransferase activity"/>
    <property type="evidence" value="ECO:0007669"/>
    <property type="project" value="UniProtKB-EC"/>
</dbReference>